<accession>A0AAV2M0M2</accession>
<proteinExistence type="predicted"/>
<dbReference type="AlphaFoldDB" id="A0AAV2M0M2"/>
<name>A0AAV2M0M2_KNICA</name>
<sequence length="236" mass="24448">MGCSTTSLATSAVHGQAVSLPGPGTLLLSLCCPTCLSRATQSLSIPPRTSHASLDSCTISTRGTYSQSPVAPALFLLQLFGSTSRPRLHVPAPAPRPGSTFHVPASRPGPGFTSRPRLHVPAPASRPGPGFTSRPRIHVPAPDSRPGPGFTSRPRIHVPAPDSRPGPGFTSRPRLHVPAPASRPGPGFTSRPRLHVPAPASRPGPGFTCRLHPPGPSYGPPPPSLVLFLGRLGSVP</sequence>
<gene>
    <name evidence="2" type="ORF">KC01_LOCUS33974</name>
</gene>
<organism evidence="2 3">
    <name type="scientific">Knipowitschia caucasica</name>
    <name type="common">Caucasian dwarf goby</name>
    <name type="synonym">Pomatoschistus caucasicus</name>
    <dbReference type="NCBI Taxonomy" id="637954"/>
    <lineage>
        <taxon>Eukaryota</taxon>
        <taxon>Metazoa</taxon>
        <taxon>Chordata</taxon>
        <taxon>Craniata</taxon>
        <taxon>Vertebrata</taxon>
        <taxon>Euteleostomi</taxon>
        <taxon>Actinopterygii</taxon>
        <taxon>Neopterygii</taxon>
        <taxon>Teleostei</taxon>
        <taxon>Neoteleostei</taxon>
        <taxon>Acanthomorphata</taxon>
        <taxon>Gobiaria</taxon>
        <taxon>Gobiiformes</taxon>
        <taxon>Gobioidei</taxon>
        <taxon>Gobiidae</taxon>
        <taxon>Gobiinae</taxon>
        <taxon>Knipowitschia</taxon>
    </lineage>
</organism>
<dbReference type="EMBL" id="OZ035827">
    <property type="protein sequence ID" value="CAL1606864.1"/>
    <property type="molecule type" value="Genomic_DNA"/>
</dbReference>
<reference evidence="2 3" key="1">
    <citation type="submission" date="2024-04" db="EMBL/GenBank/DDBJ databases">
        <authorList>
            <person name="Waldvogel A.-M."/>
            <person name="Schoenle A."/>
        </authorList>
    </citation>
    <scope>NUCLEOTIDE SEQUENCE [LARGE SCALE GENOMIC DNA]</scope>
</reference>
<dbReference type="Proteomes" id="UP001497482">
    <property type="component" value="Chromosome 5"/>
</dbReference>
<feature type="region of interest" description="Disordered" evidence="1">
    <location>
        <begin position="92"/>
        <end position="219"/>
    </location>
</feature>
<keyword evidence="3" id="KW-1185">Reference proteome</keyword>
<evidence type="ECO:0000313" key="3">
    <source>
        <dbReference type="Proteomes" id="UP001497482"/>
    </source>
</evidence>
<protein>
    <submittedName>
        <fullName evidence="2">Uncharacterized protein</fullName>
    </submittedName>
</protein>
<evidence type="ECO:0000256" key="1">
    <source>
        <dbReference type="SAM" id="MobiDB-lite"/>
    </source>
</evidence>
<evidence type="ECO:0000313" key="2">
    <source>
        <dbReference type="EMBL" id="CAL1606864.1"/>
    </source>
</evidence>